<reference evidence="1 2" key="1">
    <citation type="submission" date="2023-10" db="EMBL/GenBank/DDBJ databases">
        <title>Genome analysis of psychrotrophic aerobic bacterium Aeromonas allosaccharophila BIM B-1809 isolated from infected fish.</title>
        <authorList>
            <person name="Leanovich S.I."/>
            <person name="Sidarenka A.V."/>
            <person name="Akhremchuk A.E."/>
            <person name="Sikolenko M.A."/>
            <person name="Valentovich L.N."/>
        </authorList>
    </citation>
    <scope>NUCLEOTIDE SEQUENCE [LARGE SCALE GENOMIC DNA]</scope>
    <source>
        <strain evidence="1 2">BIM B-1809</strain>
    </source>
</reference>
<dbReference type="EMBL" id="CP136584">
    <property type="protein sequence ID" value="WOE67186.1"/>
    <property type="molecule type" value="Genomic_DNA"/>
</dbReference>
<sequence length="207" mass="22653">MKIESYVLSYYRKACEMKPLHVPTMPEGNQRLMESIRDEVVAIAAKQSAEGSKALLRALAHVPTEFPELTKEIERIDGEILKVKSDKLKRPACGPDMGRLVDFAKRINKTHVSDLLAECGDDLGALLALLEVVKGGDEHWAGAVQGKLASLVAGYDTTERLAKLEAERRGLVSFAEQLQESLTQAIGRAHAPHLIQASATAKLNAMR</sequence>
<gene>
    <name evidence="1" type="ORF">RY972_03540</name>
</gene>
<proteinExistence type="predicted"/>
<protein>
    <submittedName>
        <fullName evidence="1">Uncharacterized protein</fullName>
    </submittedName>
</protein>
<dbReference type="RefSeq" id="WP_317103418.1">
    <property type="nucleotide sequence ID" value="NZ_CP136584.1"/>
</dbReference>
<evidence type="ECO:0000313" key="1">
    <source>
        <dbReference type="EMBL" id="WOE67186.1"/>
    </source>
</evidence>
<accession>A0ABZ0FCR5</accession>
<keyword evidence="2" id="KW-1185">Reference proteome</keyword>
<dbReference type="Proteomes" id="UP001302667">
    <property type="component" value="Chromosome"/>
</dbReference>
<evidence type="ECO:0000313" key="2">
    <source>
        <dbReference type="Proteomes" id="UP001302667"/>
    </source>
</evidence>
<name>A0ABZ0FCR5_9GAMM</name>
<organism evidence="1 2">
    <name type="scientific">Aeromonas allosaccharophila</name>
    <dbReference type="NCBI Taxonomy" id="656"/>
    <lineage>
        <taxon>Bacteria</taxon>
        <taxon>Pseudomonadati</taxon>
        <taxon>Pseudomonadota</taxon>
        <taxon>Gammaproteobacteria</taxon>
        <taxon>Aeromonadales</taxon>
        <taxon>Aeromonadaceae</taxon>
        <taxon>Aeromonas</taxon>
    </lineage>
</organism>